<keyword evidence="2" id="KW-1185">Reference proteome</keyword>
<comment type="caution">
    <text evidence="1">The sequence shown here is derived from an EMBL/GenBank/DDBJ whole genome shotgun (WGS) entry which is preliminary data.</text>
</comment>
<dbReference type="OrthoDB" id="686340at2759"/>
<sequence length="50" mass="5834">MASWLDVDVKNEGPSKVACTDIIKKGLRQQRYHLKRKYYDSSLTKEQFTG</sequence>
<dbReference type="EMBL" id="CAJGYO010000161">
    <property type="protein sequence ID" value="CAD6341226.1"/>
    <property type="molecule type" value="Genomic_DNA"/>
</dbReference>
<dbReference type="Proteomes" id="UP000604825">
    <property type="component" value="Unassembled WGS sequence"/>
</dbReference>
<accession>A0A811SJX9</accession>
<name>A0A811SJX9_9POAL</name>
<evidence type="ECO:0000313" key="2">
    <source>
        <dbReference type="Proteomes" id="UP000604825"/>
    </source>
</evidence>
<protein>
    <submittedName>
        <fullName evidence="1">Uncharacterized protein</fullName>
    </submittedName>
</protein>
<proteinExistence type="predicted"/>
<reference evidence="1" key="1">
    <citation type="submission" date="2020-10" db="EMBL/GenBank/DDBJ databases">
        <authorList>
            <person name="Han B."/>
            <person name="Lu T."/>
            <person name="Zhao Q."/>
            <person name="Huang X."/>
            <person name="Zhao Y."/>
        </authorList>
    </citation>
    <scope>NUCLEOTIDE SEQUENCE</scope>
</reference>
<evidence type="ECO:0000313" key="1">
    <source>
        <dbReference type="EMBL" id="CAD6341226.1"/>
    </source>
</evidence>
<dbReference type="AlphaFoldDB" id="A0A811SJX9"/>
<gene>
    <name evidence="1" type="ORF">NCGR_LOCUS65324</name>
</gene>
<organism evidence="1 2">
    <name type="scientific">Miscanthus lutarioriparius</name>
    <dbReference type="NCBI Taxonomy" id="422564"/>
    <lineage>
        <taxon>Eukaryota</taxon>
        <taxon>Viridiplantae</taxon>
        <taxon>Streptophyta</taxon>
        <taxon>Embryophyta</taxon>
        <taxon>Tracheophyta</taxon>
        <taxon>Spermatophyta</taxon>
        <taxon>Magnoliopsida</taxon>
        <taxon>Liliopsida</taxon>
        <taxon>Poales</taxon>
        <taxon>Poaceae</taxon>
        <taxon>PACMAD clade</taxon>
        <taxon>Panicoideae</taxon>
        <taxon>Andropogonodae</taxon>
        <taxon>Andropogoneae</taxon>
        <taxon>Saccharinae</taxon>
        <taxon>Miscanthus</taxon>
    </lineage>
</organism>